<name>A0A8J4Q1P8_9MYCE</name>
<keyword evidence="4" id="KW-0560">Oxidoreductase</keyword>
<dbReference type="PANTHER" id="PTHR42973">
    <property type="entry name" value="BINDING OXIDOREDUCTASE, PUTATIVE (AFU_ORTHOLOGUE AFUA_1G17690)-RELATED"/>
    <property type="match status" value="1"/>
</dbReference>
<evidence type="ECO:0000256" key="4">
    <source>
        <dbReference type="ARBA" id="ARBA00023002"/>
    </source>
</evidence>
<feature type="domain" description="FAD-binding PCMH-type" evidence="5">
    <location>
        <begin position="35"/>
        <end position="205"/>
    </location>
</feature>
<dbReference type="GO" id="GO:0071949">
    <property type="term" value="F:FAD binding"/>
    <property type="evidence" value="ECO:0007669"/>
    <property type="project" value="InterPro"/>
</dbReference>
<dbReference type="GO" id="GO:0016491">
    <property type="term" value="F:oxidoreductase activity"/>
    <property type="evidence" value="ECO:0007669"/>
    <property type="project" value="UniProtKB-KW"/>
</dbReference>
<dbReference type="PROSITE" id="PS51387">
    <property type="entry name" value="FAD_PCMH"/>
    <property type="match status" value="1"/>
</dbReference>
<dbReference type="Gene3D" id="3.40.462.20">
    <property type="match status" value="1"/>
</dbReference>
<accession>A0A8J4Q1P8</accession>
<dbReference type="OrthoDB" id="9983560at2759"/>
<proteinExistence type="inferred from homology"/>
<dbReference type="Gene3D" id="3.30.43.10">
    <property type="entry name" value="Uridine Diphospho-n-acetylenolpyruvylglucosamine Reductase, domain 2"/>
    <property type="match status" value="1"/>
</dbReference>
<dbReference type="InterPro" id="IPR006094">
    <property type="entry name" value="Oxid_FAD_bind_N"/>
</dbReference>
<dbReference type="Gene3D" id="3.30.465.10">
    <property type="match status" value="1"/>
</dbReference>
<dbReference type="Pfam" id="PF01565">
    <property type="entry name" value="FAD_binding_4"/>
    <property type="match status" value="1"/>
</dbReference>
<protein>
    <recommendedName>
        <fullName evidence="5">FAD-binding PCMH-type domain-containing protein</fullName>
    </recommendedName>
</protein>
<dbReference type="InterPro" id="IPR016166">
    <property type="entry name" value="FAD-bd_PCMH"/>
</dbReference>
<comment type="similarity">
    <text evidence="1">Belongs to the oxygen-dependent FAD-linked oxidoreductase family.</text>
</comment>
<sequence length="441" mass="49441">MDKDLELSLKPLINGEIFKKGSEEYNLFLTKRFDLDTPNQPWFVVQPTNEHDIAETVKWCNLNKITFTAVCGGHDPKSAIENGIVFDFSLMKKVVVDEVNKTAIIEPGCLAGDVENETSKYGLVFPLGHISCVGATGLILGGGLGHLSRSLGLSCDRVIEYRVIASDGSIIVVNSKENTDLLWGLRGAGFYFGIVSSFKVELQPLKNIVVATYAYPIDKIAEPLLELGRLHNVYSDLQSYSINLSMTGLTVFAIYHSETITEEAKQHCEHLLSIGSPIPFQPMALVPYATFQKTFDSFITNGKYYEVGPFLKSTINQELVDVLVSAIKTHPTQSPVIILTEMGGQVQNDSYRTSSCFPARDSPYHLFFSSKILDDSKRDEIIKWTDKYLNSLKHQALCEYANTSYETHIHKIFNEKQSSDKLKQLKNKYDPNHLFNPSIKF</sequence>
<dbReference type="InterPro" id="IPR050416">
    <property type="entry name" value="FAD-linked_Oxidoreductase"/>
</dbReference>
<evidence type="ECO:0000256" key="1">
    <source>
        <dbReference type="ARBA" id="ARBA00005466"/>
    </source>
</evidence>
<reference evidence="6" key="1">
    <citation type="submission" date="2020-01" db="EMBL/GenBank/DDBJ databases">
        <title>Development of genomics and gene disruption for Polysphondylium violaceum indicates a role for the polyketide synthase stlB in stalk morphogenesis.</title>
        <authorList>
            <person name="Narita B."/>
            <person name="Kawabe Y."/>
            <person name="Kin K."/>
            <person name="Saito T."/>
            <person name="Gibbs R."/>
            <person name="Kuspa A."/>
            <person name="Muzny D."/>
            <person name="Queller D."/>
            <person name="Richards S."/>
            <person name="Strassman J."/>
            <person name="Sucgang R."/>
            <person name="Worley K."/>
            <person name="Schaap P."/>
        </authorList>
    </citation>
    <scope>NUCLEOTIDE SEQUENCE</scope>
    <source>
        <strain evidence="6">QSvi11</strain>
    </source>
</reference>
<gene>
    <name evidence="6" type="ORF">CYY_000491</name>
</gene>
<evidence type="ECO:0000259" key="5">
    <source>
        <dbReference type="PROSITE" id="PS51387"/>
    </source>
</evidence>
<dbReference type="SUPFAM" id="SSF56176">
    <property type="entry name" value="FAD-binding/transporter-associated domain-like"/>
    <property type="match status" value="1"/>
</dbReference>
<dbReference type="AlphaFoldDB" id="A0A8J4Q1P8"/>
<comment type="caution">
    <text evidence="6">The sequence shown here is derived from an EMBL/GenBank/DDBJ whole genome shotgun (WGS) entry which is preliminary data.</text>
</comment>
<keyword evidence="2" id="KW-0285">Flavoprotein</keyword>
<keyword evidence="3" id="KW-0274">FAD</keyword>
<dbReference type="PANTHER" id="PTHR42973:SF14">
    <property type="entry name" value="FAD-BINDING PCMH-TYPE DOMAIN-CONTAINING PROTEIN-RELATED"/>
    <property type="match status" value="1"/>
</dbReference>
<keyword evidence="7" id="KW-1185">Reference proteome</keyword>
<evidence type="ECO:0000256" key="3">
    <source>
        <dbReference type="ARBA" id="ARBA00022827"/>
    </source>
</evidence>
<evidence type="ECO:0000313" key="7">
    <source>
        <dbReference type="Proteomes" id="UP000695562"/>
    </source>
</evidence>
<dbReference type="Proteomes" id="UP000695562">
    <property type="component" value="Unassembled WGS sequence"/>
</dbReference>
<evidence type="ECO:0000256" key="2">
    <source>
        <dbReference type="ARBA" id="ARBA00022630"/>
    </source>
</evidence>
<dbReference type="InterPro" id="IPR036318">
    <property type="entry name" value="FAD-bd_PCMH-like_sf"/>
</dbReference>
<dbReference type="InterPro" id="IPR016169">
    <property type="entry name" value="FAD-bd_PCMH_sub2"/>
</dbReference>
<dbReference type="InterPro" id="IPR016167">
    <property type="entry name" value="FAD-bd_PCMH_sub1"/>
</dbReference>
<dbReference type="EMBL" id="AJWJ01000009">
    <property type="protein sequence ID" value="KAF2078201.1"/>
    <property type="molecule type" value="Genomic_DNA"/>
</dbReference>
<organism evidence="6 7">
    <name type="scientific">Polysphondylium violaceum</name>
    <dbReference type="NCBI Taxonomy" id="133409"/>
    <lineage>
        <taxon>Eukaryota</taxon>
        <taxon>Amoebozoa</taxon>
        <taxon>Evosea</taxon>
        <taxon>Eumycetozoa</taxon>
        <taxon>Dictyostelia</taxon>
        <taxon>Dictyosteliales</taxon>
        <taxon>Dictyosteliaceae</taxon>
        <taxon>Polysphondylium</taxon>
    </lineage>
</organism>
<evidence type="ECO:0000313" key="6">
    <source>
        <dbReference type="EMBL" id="KAF2078201.1"/>
    </source>
</evidence>